<proteinExistence type="predicted"/>
<name>A0ACC1PF57_9PEZI</name>
<organism evidence="1 2">
    <name type="scientific">Xylaria curta</name>
    <dbReference type="NCBI Taxonomy" id="42375"/>
    <lineage>
        <taxon>Eukaryota</taxon>
        <taxon>Fungi</taxon>
        <taxon>Dikarya</taxon>
        <taxon>Ascomycota</taxon>
        <taxon>Pezizomycotina</taxon>
        <taxon>Sordariomycetes</taxon>
        <taxon>Xylariomycetidae</taxon>
        <taxon>Xylariales</taxon>
        <taxon>Xylariaceae</taxon>
        <taxon>Xylaria</taxon>
    </lineage>
</organism>
<accession>A0ACC1PF57</accession>
<dbReference type="EMBL" id="JAPDGR010000410">
    <property type="protein sequence ID" value="KAJ2990515.1"/>
    <property type="molecule type" value="Genomic_DNA"/>
</dbReference>
<reference evidence="1" key="1">
    <citation type="submission" date="2022-10" db="EMBL/GenBank/DDBJ databases">
        <title>Genome Sequence of Xylaria curta.</title>
        <authorList>
            <person name="Buettner E."/>
        </authorList>
    </citation>
    <scope>NUCLEOTIDE SEQUENCE</scope>
    <source>
        <strain evidence="1">Babe10</strain>
    </source>
</reference>
<sequence length="343" mass="36228">MAYNPIDYLGLSCPSGGDFYICQDSKVRFLGCCDINPCGSDECPSSALHPASFNTDKYNLIEKQKCASSNKVAEWYTCGNGSSFLGCCVSDACHNNGVCSKNDLVGARLADDQGFASIFLTPTASTSTSSAISSTPTIASSPTPTTPIPNPAPGSIGQGSSIGGIVGAVLGGLSILGLIAFVFLRYRRRRRKARAIVQPDDDAPQPWSPYHGEATLFVITFQSRNTYVNASLDSFRNSSALPPAPVSPLTAASTRPLSLSASLSSLIGLKRTSGSKSRSSQTFDNRESSTPDYGQSSPGLLNPIAELENLQPRRPADPGRLQNSVHYEVEGSIPNVGYRPTAS</sequence>
<comment type="caution">
    <text evidence="1">The sequence shown here is derived from an EMBL/GenBank/DDBJ whole genome shotgun (WGS) entry which is preliminary data.</text>
</comment>
<keyword evidence="2" id="KW-1185">Reference proteome</keyword>
<protein>
    <submittedName>
        <fullName evidence="1">Uncharacterized protein</fullName>
    </submittedName>
</protein>
<evidence type="ECO:0000313" key="1">
    <source>
        <dbReference type="EMBL" id="KAJ2990515.1"/>
    </source>
</evidence>
<evidence type="ECO:0000313" key="2">
    <source>
        <dbReference type="Proteomes" id="UP001143856"/>
    </source>
</evidence>
<gene>
    <name evidence="1" type="ORF">NUW58_g2911</name>
</gene>
<dbReference type="Proteomes" id="UP001143856">
    <property type="component" value="Unassembled WGS sequence"/>
</dbReference>